<dbReference type="GeneID" id="22576706"/>
<evidence type="ECO:0000313" key="4">
    <source>
        <dbReference type="EMBL" id="AIN99867.1"/>
    </source>
</evidence>
<dbReference type="InterPro" id="IPR001209">
    <property type="entry name" value="Ribosomal_uS14"/>
</dbReference>
<protein>
    <submittedName>
        <fullName evidence="4">40S ribosomal protein S29, putative</fullName>
    </submittedName>
</protein>
<comment type="similarity">
    <text evidence="1">Belongs to the universal ribosomal protein uS14 family.</text>
</comment>
<dbReference type="InterPro" id="IPR043140">
    <property type="entry name" value="Ribosomal_uS14_sf"/>
</dbReference>
<dbReference type="Pfam" id="PF00253">
    <property type="entry name" value="Ribosomal_S14"/>
    <property type="match status" value="1"/>
</dbReference>
<evidence type="ECO:0000256" key="3">
    <source>
        <dbReference type="ARBA" id="ARBA00023274"/>
    </source>
</evidence>
<sequence length="57" mass="6683">MGHLDQWRSRQKIGMGKGARCCVICSNQKALIRKYELNVCRQCFRENAEHIGFTKLR</sequence>
<gene>
    <name evidence="4" type="ORF">LPMP_282340</name>
    <name evidence="5" type="ORF">LPMP_282610</name>
</gene>
<keyword evidence="6" id="KW-1185">Reference proteome</keyword>
<dbReference type="VEuPathDB" id="TriTrypDB:LPMP_282340"/>
<dbReference type="OrthoDB" id="255653at2759"/>
<evidence type="ECO:0000256" key="2">
    <source>
        <dbReference type="ARBA" id="ARBA00022980"/>
    </source>
</evidence>
<dbReference type="InterPro" id="IPR039744">
    <property type="entry name" value="RIbosomal_uS14_euk_arc"/>
</dbReference>
<dbReference type="NCBIfam" id="NF004424">
    <property type="entry name" value="PRK05766.1"/>
    <property type="match status" value="1"/>
</dbReference>
<dbReference type="RefSeq" id="XP_010700574.1">
    <property type="nucleotide sequence ID" value="XM_010702272.1"/>
</dbReference>
<evidence type="ECO:0000313" key="6">
    <source>
        <dbReference type="Proteomes" id="UP000063063"/>
    </source>
</evidence>
<dbReference type="GO" id="GO:0003735">
    <property type="term" value="F:structural constituent of ribosome"/>
    <property type="evidence" value="ECO:0007669"/>
    <property type="project" value="InterPro"/>
</dbReference>
<dbReference type="AlphaFoldDB" id="A0A088RUN3"/>
<dbReference type="GeneID" id="22576679"/>
<dbReference type="SMR" id="A0A088RUN3"/>
<dbReference type="KEGG" id="lpan:LPMP_282610"/>
<dbReference type="EMBL" id="CP009397">
    <property type="protein sequence ID" value="AIN99867.1"/>
    <property type="molecule type" value="Genomic_DNA"/>
</dbReference>
<dbReference type="GO" id="GO:0002181">
    <property type="term" value="P:cytoplasmic translation"/>
    <property type="evidence" value="ECO:0007669"/>
    <property type="project" value="TreeGrafter"/>
</dbReference>
<name>A0A088RUN3_LEIPA</name>
<dbReference type="PANTHER" id="PTHR12010">
    <property type="entry name" value="40S RIBOSOMAL PROTEIN S29"/>
    <property type="match status" value="1"/>
</dbReference>
<dbReference type="eggNOG" id="KOG3506">
    <property type="taxonomic scope" value="Eukaryota"/>
</dbReference>
<evidence type="ECO:0000256" key="1">
    <source>
        <dbReference type="ARBA" id="ARBA00009083"/>
    </source>
</evidence>
<keyword evidence="2 4" id="KW-0689">Ribosomal protein</keyword>
<dbReference type="FunFam" id="4.10.830.10:FF:000002">
    <property type="entry name" value="40S ribosomal protein S29"/>
    <property type="match status" value="1"/>
</dbReference>
<dbReference type="VEuPathDB" id="TriTrypDB:LPMP_282610"/>
<dbReference type="PANTHER" id="PTHR12010:SF2">
    <property type="entry name" value="40S RIBOSOMAL PROTEIN S29"/>
    <property type="match status" value="1"/>
</dbReference>
<dbReference type="Gene3D" id="4.10.830.10">
    <property type="entry name" value="30s Ribosomal Protein S14, Chain N"/>
    <property type="match status" value="1"/>
</dbReference>
<dbReference type="Proteomes" id="UP000063063">
    <property type="component" value="Chromosome 28"/>
</dbReference>
<proteinExistence type="inferred from homology"/>
<dbReference type="RefSeq" id="XP_010700600.1">
    <property type="nucleotide sequence ID" value="XM_010702298.1"/>
</dbReference>
<keyword evidence="3" id="KW-0687">Ribonucleoprotein</keyword>
<dbReference type="KEGG" id="lpan:LPMP_282340"/>
<reference evidence="4 6" key="1">
    <citation type="journal article" date="2015" name="Sci. Rep.">
        <title>The genome of Leishmania panamensis: insights into genomics of the L. (Viannia) subgenus.</title>
        <authorList>
            <person name="Llanes A."/>
            <person name="Restrepo C.M."/>
            <person name="Vecchio G.D."/>
            <person name="Anguizola F.J."/>
            <person name="Lleonart R."/>
        </authorList>
    </citation>
    <scope>NUCLEOTIDE SEQUENCE [LARGE SCALE GENOMIC DNA]</scope>
    <source>
        <strain evidence="4 6">MHOM/PA/94/PSC-1</strain>
    </source>
</reference>
<dbReference type="GO" id="GO:0022627">
    <property type="term" value="C:cytosolic small ribosomal subunit"/>
    <property type="evidence" value="ECO:0007669"/>
    <property type="project" value="TreeGrafter"/>
</dbReference>
<organism evidence="4 6">
    <name type="scientific">Leishmania panamensis</name>
    <dbReference type="NCBI Taxonomy" id="5679"/>
    <lineage>
        <taxon>Eukaryota</taxon>
        <taxon>Discoba</taxon>
        <taxon>Euglenozoa</taxon>
        <taxon>Kinetoplastea</taxon>
        <taxon>Metakinetoplastina</taxon>
        <taxon>Trypanosomatida</taxon>
        <taxon>Trypanosomatidae</taxon>
        <taxon>Leishmaniinae</taxon>
        <taxon>Leishmania</taxon>
        <taxon>Leishmania guyanensis species complex</taxon>
    </lineage>
</organism>
<dbReference type="GO" id="GO:0008270">
    <property type="term" value="F:zinc ion binding"/>
    <property type="evidence" value="ECO:0007669"/>
    <property type="project" value="InterPro"/>
</dbReference>
<accession>A0A088RUN3</accession>
<dbReference type="EMBL" id="CP009397">
    <property type="protein sequence ID" value="AIN99893.1"/>
    <property type="molecule type" value="Genomic_DNA"/>
</dbReference>
<evidence type="ECO:0000313" key="5">
    <source>
        <dbReference type="EMBL" id="AIN99893.1"/>
    </source>
</evidence>